<dbReference type="Pfam" id="PF25497">
    <property type="entry name" value="COR-B"/>
    <property type="match status" value="1"/>
</dbReference>
<evidence type="ECO:0000256" key="6">
    <source>
        <dbReference type="ARBA" id="ARBA00022777"/>
    </source>
</evidence>
<evidence type="ECO:0000256" key="2">
    <source>
        <dbReference type="ARBA" id="ARBA00022614"/>
    </source>
</evidence>
<evidence type="ECO:0000256" key="4">
    <source>
        <dbReference type="ARBA" id="ARBA00022737"/>
    </source>
</evidence>
<feature type="region of interest" description="Disordered" evidence="11">
    <location>
        <begin position="836"/>
        <end position="862"/>
    </location>
</feature>
<keyword evidence="12" id="KW-0472">Membrane</keyword>
<dbReference type="InterPro" id="IPR036388">
    <property type="entry name" value="WH-like_DNA-bd_sf"/>
</dbReference>
<dbReference type="PRINTS" id="PR00449">
    <property type="entry name" value="RASTRNSFRMNG"/>
</dbReference>
<gene>
    <name evidence="14" type="ORF">GXW79_19840</name>
</gene>
<dbReference type="PANTHER" id="PTHR48051:SF1">
    <property type="entry name" value="RAS SUPPRESSOR PROTEIN 1"/>
    <property type="match status" value="1"/>
</dbReference>
<evidence type="ECO:0000256" key="8">
    <source>
        <dbReference type="ARBA" id="ARBA00023134"/>
    </source>
</evidence>
<evidence type="ECO:0000256" key="11">
    <source>
        <dbReference type="SAM" id="MobiDB-lite"/>
    </source>
</evidence>
<comment type="catalytic activity">
    <reaction evidence="10">
        <text>L-seryl-[protein] + ATP = O-phospho-L-seryl-[protein] + ADP + H(+)</text>
        <dbReference type="Rhea" id="RHEA:17989"/>
        <dbReference type="Rhea" id="RHEA-COMP:9863"/>
        <dbReference type="Rhea" id="RHEA-COMP:11604"/>
        <dbReference type="ChEBI" id="CHEBI:15378"/>
        <dbReference type="ChEBI" id="CHEBI:29999"/>
        <dbReference type="ChEBI" id="CHEBI:30616"/>
        <dbReference type="ChEBI" id="CHEBI:83421"/>
        <dbReference type="ChEBI" id="CHEBI:456216"/>
        <dbReference type="EC" id="2.7.11.1"/>
    </reaction>
</comment>
<dbReference type="Gene3D" id="3.40.50.300">
    <property type="entry name" value="P-loop containing nucleotide triphosphate hydrolases"/>
    <property type="match status" value="1"/>
</dbReference>
<dbReference type="Gene3D" id="1.10.10.10">
    <property type="entry name" value="Winged helix-like DNA-binding domain superfamily/Winged helix DNA-binding domain"/>
    <property type="match status" value="1"/>
</dbReference>
<protein>
    <recommendedName>
        <fullName evidence="1">non-specific serine/threonine protein kinase</fullName>
        <ecNumber evidence="1">2.7.11.1</ecNumber>
    </recommendedName>
</protein>
<evidence type="ECO:0000313" key="14">
    <source>
        <dbReference type="EMBL" id="MBR0657337.1"/>
    </source>
</evidence>
<keyword evidence="2" id="KW-0433">Leucine-rich repeat</keyword>
<keyword evidence="12" id="KW-1133">Transmembrane helix</keyword>
<dbReference type="Gene3D" id="3.80.10.10">
    <property type="entry name" value="Ribonuclease Inhibitor"/>
    <property type="match status" value="2"/>
</dbReference>
<name>A0AAF1JZ83_9PROT</name>
<dbReference type="InterPro" id="IPR020859">
    <property type="entry name" value="ROC"/>
</dbReference>
<keyword evidence="15" id="KW-1185">Reference proteome</keyword>
<comment type="caution">
    <text evidence="14">The sequence shown here is derived from an EMBL/GenBank/DDBJ whole genome shotgun (WGS) entry which is preliminary data.</text>
</comment>
<dbReference type="Gene3D" id="3.30.310.200">
    <property type="match status" value="1"/>
</dbReference>
<dbReference type="AlphaFoldDB" id="A0AAF1JZ83"/>
<dbReference type="EMBL" id="JAAEDH010000031">
    <property type="protein sequence ID" value="MBR0657337.1"/>
    <property type="molecule type" value="Genomic_DNA"/>
</dbReference>
<organism evidence="14 15">
    <name type="scientific">Plastoroseomonas arctica</name>
    <dbReference type="NCBI Taxonomy" id="1509237"/>
    <lineage>
        <taxon>Bacteria</taxon>
        <taxon>Pseudomonadati</taxon>
        <taxon>Pseudomonadota</taxon>
        <taxon>Alphaproteobacteria</taxon>
        <taxon>Acetobacterales</taxon>
        <taxon>Acetobacteraceae</taxon>
        <taxon>Plastoroseomonas</taxon>
    </lineage>
</organism>
<dbReference type="InterPro" id="IPR057263">
    <property type="entry name" value="COR-B"/>
</dbReference>
<evidence type="ECO:0000313" key="15">
    <source>
        <dbReference type="Proteomes" id="UP001196068"/>
    </source>
</evidence>
<sequence length="862" mass="96848">MSKDQRSETVEQRIAAMEGGKLDLSDLGLTELPVRALTGIRLSELRLNSNPISDLPDALANFGLTSLNLDNLPLERLPTVLRRMTSLRRLDLDWQLLKELPEWIGDLHGLRRLSLTGNKVIRLPESLGKLSQLEYLWVQACGLSEFPSIVKSLPNLDTLVVSTNPIGTIPLSFAGMPKLDTFFASNCQLTALPDTFDTFPELEFVNLENNNISALPPSMQRSRLGKLGLMGNPLPIPPEIMKAPANEIIAYYFTQRRQSTGVPLKETKMILVGQGEVGKTSLVKHLRGERVDTHESATQGIRVEPWQPGAVADDVKVRIWDFGGQEIMHATHQFFLTERTLYLVVLNSREDEHRGRLEYWLKLIQNFAAGAPTLIVCNKADQHRLDLDERGLRQKYPFILGVHRVSAVTGLGMDELTSAIGAAIRDLQHLQERFLPAEIAVKEKLEAPGGDYISYERYQQVCDEAGMPKDIRRKTLLRFLNDLGVVLSFVDDPQMMMTSVLRPDWVTDGVYAVLHAHMDGGVLHHAQLSEILKPSERYPEDKHGFIIEMMKKFELCFQYDTADRKTRYLIPDLLPKNEPDTGDWEGALRFEYQYEVLPSSIISRFIVRMQAMISKRTYWRTGVVLERNRNRALVKADLEEKRIRIAVDGNVMGRRELLDIIRAEFEQLHSTISQIAVKEKVPLPDAPGVLADYQHLRTLRDMFTLNFVPEGATRTYNVRHLLEGVDTEERMMASNRDKLAPLEREDPPPQRVAPPVSVAQVWGMGGFVLLAFAVVAVILIAGMQFAGALGFGLLALGILLSVALVLVIVLRMTGAINEARLERMTGGLLERLPLLRGGRDQTGSAPAPQQKPKRPRRTTPPA</sequence>
<evidence type="ECO:0000256" key="10">
    <source>
        <dbReference type="ARBA" id="ARBA00048679"/>
    </source>
</evidence>
<dbReference type="PROSITE" id="PS51424">
    <property type="entry name" value="ROC"/>
    <property type="match status" value="1"/>
</dbReference>
<keyword evidence="3" id="KW-0808">Transferase</keyword>
<dbReference type="PANTHER" id="PTHR48051">
    <property type="match status" value="1"/>
</dbReference>
<dbReference type="SMART" id="SM00369">
    <property type="entry name" value="LRR_TYP"/>
    <property type="match status" value="6"/>
</dbReference>
<evidence type="ECO:0000256" key="7">
    <source>
        <dbReference type="ARBA" id="ARBA00022840"/>
    </source>
</evidence>
<dbReference type="InterPro" id="IPR050216">
    <property type="entry name" value="LRR_domain-containing"/>
</dbReference>
<dbReference type="Pfam" id="PF08477">
    <property type="entry name" value="Roc"/>
    <property type="match status" value="1"/>
</dbReference>
<dbReference type="GO" id="GO:0005524">
    <property type="term" value="F:ATP binding"/>
    <property type="evidence" value="ECO:0007669"/>
    <property type="project" value="UniProtKB-KW"/>
</dbReference>
<feature type="compositionally biased region" description="Basic residues" evidence="11">
    <location>
        <begin position="851"/>
        <end position="862"/>
    </location>
</feature>
<evidence type="ECO:0000259" key="13">
    <source>
        <dbReference type="PROSITE" id="PS51424"/>
    </source>
</evidence>
<feature type="domain" description="Roc" evidence="13">
    <location>
        <begin position="260"/>
        <end position="427"/>
    </location>
</feature>
<evidence type="ECO:0000256" key="1">
    <source>
        <dbReference type="ARBA" id="ARBA00012513"/>
    </source>
</evidence>
<dbReference type="SUPFAM" id="SSF52058">
    <property type="entry name" value="L domain-like"/>
    <property type="match status" value="1"/>
</dbReference>
<feature type="transmembrane region" description="Helical" evidence="12">
    <location>
        <begin position="761"/>
        <end position="781"/>
    </location>
</feature>
<dbReference type="Gene3D" id="1.10.10.2200">
    <property type="match status" value="1"/>
</dbReference>
<evidence type="ECO:0000256" key="3">
    <source>
        <dbReference type="ARBA" id="ARBA00022679"/>
    </source>
</evidence>
<keyword evidence="5" id="KW-0547">Nucleotide-binding</keyword>
<dbReference type="GO" id="GO:0016301">
    <property type="term" value="F:kinase activity"/>
    <property type="evidence" value="ECO:0007669"/>
    <property type="project" value="UniProtKB-KW"/>
</dbReference>
<evidence type="ECO:0000256" key="5">
    <source>
        <dbReference type="ARBA" id="ARBA00022741"/>
    </source>
</evidence>
<feature type="transmembrane region" description="Helical" evidence="12">
    <location>
        <begin position="788"/>
        <end position="810"/>
    </location>
</feature>
<accession>A0AAF1JZ83</accession>
<dbReference type="EC" id="2.7.11.1" evidence="1"/>
<keyword evidence="7" id="KW-0067">ATP-binding</keyword>
<keyword evidence="12" id="KW-0812">Transmembrane</keyword>
<dbReference type="GO" id="GO:0005525">
    <property type="term" value="F:GTP binding"/>
    <property type="evidence" value="ECO:0007669"/>
    <property type="project" value="InterPro"/>
</dbReference>
<proteinExistence type="predicted"/>
<dbReference type="InterPro" id="IPR003591">
    <property type="entry name" value="Leu-rich_rpt_typical-subtyp"/>
</dbReference>
<dbReference type="InterPro" id="IPR032171">
    <property type="entry name" value="COR-A"/>
</dbReference>
<dbReference type="RefSeq" id="WP_211876200.1">
    <property type="nucleotide sequence ID" value="NZ_JAAEDH010000031.1"/>
</dbReference>
<keyword evidence="8" id="KW-0342">GTP-binding</keyword>
<comment type="catalytic activity">
    <reaction evidence="9">
        <text>L-threonyl-[protein] + ATP = O-phospho-L-threonyl-[protein] + ADP + H(+)</text>
        <dbReference type="Rhea" id="RHEA:46608"/>
        <dbReference type="Rhea" id="RHEA-COMP:11060"/>
        <dbReference type="Rhea" id="RHEA-COMP:11605"/>
        <dbReference type="ChEBI" id="CHEBI:15378"/>
        <dbReference type="ChEBI" id="CHEBI:30013"/>
        <dbReference type="ChEBI" id="CHEBI:30616"/>
        <dbReference type="ChEBI" id="CHEBI:61977"/>
        <dbReference type="ChEBI" id="CHEBI:456216"/>
        <dbReference type="EC" id="2.7.11.1"/>
    </reaction>
</comment>
<dbReference type="GO" id="GO:0005737">
    <property type="term" value="C:cytoplasm"/>
    <property type="evidence" value="ECO:0007669"/>
    <property type="project" value="TreeGrafter"/>
</dbReference>
<reference evidence="14" key="2">
    <citation type="journal article" date="2021" name="Syst. Appl. Microbiol.">
        <title>Roseomonas hellenica sp. nov., isolated from roots of wild-growing Alkanna tinctoria.</title>
        <authorList>
            <person name="Rat A."/>
            <person name="Naranjo H.D."/>
            <person name="Lebbe L."/>
            <person name="Cnockaert M."/>
            <person name="Krigas N."/>
            <person name="Grigoriadou K."/>
            <person name="Maloupa E."/>
            <person name="Willems A."/>
        </authorList>
    </citation>
    <scope>NUCLEOTIDE SEQUENCE</scope>
    <source>
        <strain evidence="14">LMG 28251</strain>
    </source>
</reference>
<reference evidence="14" key="1">
    <citation type="submission" date="2020-01" db="EMBL/GenBank/DDBJ databases">
        <authorList>
            <person name="Rat A."/>
        </authorList>
    </citation>
    <scope>NUCLEOTIDE SEQUENCE</scope>
    <source>
        <strain evidence="14">LMG 28251</strain>
    </source>
</reference>
<evidence type="ECO:0000256" key="9">
    <source>
        <dbReference type="ARBA" id="ARBA00047899"/>
    </source>
</evidence>
<dbReference type="Proteomes" id="UP001196068">
    <property type="component" value="Unassembled WGS sequence"/>
</dbReference>
<dbReference type="InterPro" id="IPR027417">
    <property type="entry name" value="P-loop_NTPase"/>
</dbReference>
<keyword evidence="4" id="KW-0677">Repeat</keyword>
<dbReference type="SUPFAM" id="SSF52540">
    <property type="entry name" value="P-loop containing nucleoside triphosphate hydrolases"/>
    <property type="match status" value="1"/>
</dbReference>
<keyword evidence="6" id="KW-0418">Kinase</keyword>
<evidence type="ECO:0000256" key="12">
    <source>
        <dbReference type="SAM" id="Phobius"/>
    </source>
</evidence>
<dbReference type="NCBIfam" id="TIGR00231">
    <property type="entry name" value="small_GTP"/>
    <property type="match status" value="1"/>
</dbReference>
<dbReference type="Pfam" id="PF16095">
    <property type="entry name" value="COR-A"/>
    <property type="match status" value="1"/>
</dbReference>
<dbReference type="InterPro" id="IPR005225">
    <property type="entry name" value="Small_GTP-bd"/>
</dbReference>
<dbReference type="InterPro" id="IPR032675">
    <property type="entry name" value="LRR_dom_sf"/>
</dbReference>